<dbReference type="Proteomes" id="UP000007752">
    <property type="component" value="Chromosome 1"/>
</dbReference>
<dbReference type="AlphaFoldDB" id="B9ETR2"/>
<gene>
    <name evidence="1" type="ORF">OsJ_03761</name>
</gene>
<reference evidence="1" key="2">
    <citation type="submission" date="2008-12" db="EMBL/GenBank/DDBJ databases">
        <title>Improved gene annotation of the rice (Oryza sativa) genomes.</title>
        <authorList>
            <person name="Wang J."/>
            <person name="Li R."/>
            <person name="Fan W."/>
            <person name="Huang Q."/>
            <person name="Zhang J."/>
            <person name="Zhou Y."/>
            <person name="Hu Y."/>
            <person name="Zi S."/>
            <person name="Li J."/>
            <person name="Ni P."/>
            <person name="Zheng H."/>
            <person name="Zhang Y."/>
            <person name="Zhao M."/>
            <person name="Hao Q."/>
            <person name="McDermott J."/>
            <person name="Samudrala R."/>
            <person name="Kristiansen K."/>
            <person name="Wong G.K.-S."/>
        </authorList>
    </citation>
    <scope>NUCLEOTIDE SEQUENCE</scope>
</reference>
<reference evidence="1" key="1">
    <citation type="journal article" date="2005" name="PLoS Biol.">
        <title>The genomes of Oryza sativa: a history of duplications.</title>
        <authorList>
            <person name="Yu J."/>
            <person name="Wang J."/>
            <person name="Lin W."/>
            <person name="Li S."/>
            <person name="Li H."/>
            <person name="Zhou J."/>
            <person name="Ni P."/>
            <person name="Dong W."/>
            <person name="Hu S."/>
            <person name="Zeng C."/>
            <person name="Zhang J."/>
            <person name="Zhang Y."/>
            <person name="Li R."/>
            <person name="Xu Z."/>
            <person name="Li S."/>
            <person name="Li X."/>
            <person name="Zheng H."/>
            <person name="Cong L."/>
            <person name="Lin L."/>
            <person name="Yin J."/>
            <person name="Geng J."/>
            <person name="Li G."/>
            <person name="Shi J."/>
            <person name="Liu J."/>
            <person name="Lv H."/>
            <person name="Li J."/>
            <person name="Wang J."/>
            <person name="Deng Y."/>
            <person name="Ran L."/>
            <person name="Shi X."/>
            <person name="Wang X."/>
            <person name="Wu Q."/>
            <person name="Li C."/>
            <person name="Ren X."/>
            <person name="Wang J."/>
            <person name="Wang X."/>
            <person name="Li D."/>
            <person name="Liu D."/>
            <person name="Zhang X."/>
            <person name="Ji Z."/>
            <person name="Zhao W."/>
            <person name="Sun Y."/>
            <person name="Zhang Z."/>
            <person name="Bao J."/>
            <person name="Han Y."/>
            <person name="Dong L."/>
            <person name="Ji J."/>
            <person name="Chen P."/>
            <person name="Wu S."/>
            <person name="Liu J."/>
            <person name="Xiao Y."/>
            <person name="Bu D."/>
            <person name="Tan J."/>
            <person name="Yang L."/>
            <person name="Ye C."/>
            <person name="Zhang J."/>
            <person name="Xu J."/>
            <person name="Zhou Y."/>
            <person name="Yu Y."/>
            <person name="Zhang B."/>
            <person name="Zhuang S."/>
            <person name="Wei H."/>
            <person name="Liu B."/>
            <person name="Lei M."/>
            <person name="Yu H."/>
            <person name="Li Y."/>
            <person name="Xu H."/>
            <person name="Wei S."/>
            <person name="He X."/>
            <person name="Fang L."/>
            <person name="Zhang Z."/>
            <person name="Zhang Y."/>
            <person name="Huang X."/>
            <person name="Su Z."/>
            <person name="Tong W."/>
            <person name="Li J."/>
            <person name="Tong Z."/>
            <person name="Li S."/>
            <person name="Ye J."/>
            <person name="Wang L."/>
            <person name="Fang L."/>
            <person name="Lei T."/>
            <person name="Chen C."/>
            <person name="Chen H."/>
            <person name="Xu Z."/>
            <person name="Li H."/>
            <person name="Huang H."/>
            <person name="Zhang F."/>
            <person name="Xu H."/>
            <person name="Li N."/>
            <person name="Zhao C."/>
            <person name="Li S."/>
            <person name="Dong L."/>
            <person name="Huang Y."/>
            <person name="Li L."/>
            <person name="Xi Y."/>
            <person name="Qi Q."/>
            <person name="Li W."/>
            <person name="Zhang B."/>
            <person name="Hu W."/>
            <person name="Zhang Y."/>
            <person name="Tian X."/>
            <person name="Jiao Y."/>
            <person name="Liang X."/>
            <person name="Jin J."/>
            <person name="Gao L."/>
            <person name="Zheng W."/>
            <person name="Hao B."/>
            <person name="Liu S."/>
            <person name="Wang W."/>
            <person name="Yuan L."/>
            <person name="Cao M."/>
            <person name="McDermott J."/>
            <person name="Samudrala R."/>
            <person name="Wang J."/>
            <person name="Wong G.K."/>
            <person name="Yang H."/>
        </authorList>
    </citation>
    <scope>NUCLEOTIDE SEQUENCE [LARGE SCALE GENOMIC DNA]</scope>
</reference>
<sequence length="97" mass="10856">MLQAKARRERTMKTTGQETMEKRLLTLNVAYGSLEFAADMSQNLAKARRERTMKTTGQETMEKRLLTLNVAYGSLEFAADMSQNLVKGQYGAGTGYP</sequence>
<protein>
    <submittedName>
        <fullName evidence="1">Uncharacterized protein</fullName>
    </submittedName>
</protein>
<accession>B9ETR2</accession>
<organism evidence="1">
    <name type="scientific">Oryza sativa subsp. japonica</name>
    <name type="common">Rice</name>
    <dbReference type="NCBI Taxonomy" id="39947"/>
    <lineage>
        <taxon>Eukaryota</taxon>
        <taxon>Viridiplantae</taxon>
        <taxon>Streptophyta</taxon>
        <taxon>Embryophyta</taxon>
        <taxon>Tracheophyta</taxon>
        <taxon>Spermatophyta</taxon>
        <taxon>Magnoliopsida</taxon>
        <taxon>Liliopsida</taxon>
        <taxon>Poales</taxon>
        <taxon>Poaceae</taxon>
        <taxon>BOP clade</taxon>
        <taxon>Oryzoideae</taxon>
        <taxon>Oryzeae</taxon>
        <taxon>Oryzinae</taxon>
        <taxon>Oryza</taxon>
        <taxon>Oryza sativa</taxon>
    </lineage>
</organism>
<name>B9ETR2_ORYSJ</name>
<proteinExistence type="predicted"/>
<evidence type="ECO:0000313" key="1">
    <source>
        <dbReference type="EMBL" id="EEE55531.1"/>
    </source>
</evidence>
<dbReference type="EMBL" id="CM000138">
    <property type="protein sequence ID" value="EEE55531.1"/>
    <property type="molecule type" value="Genomic_DNA"/>
</dbReference>